<gene>
    <name evidence="1" type="ORF">B4102_3224</name>
</gene>
<proteinExistence type="predicted"/>
<protein>
    <recommendedName>
        <fullName evidence="3">Transcription initiation factor TFIIIB</fullName>
    </recommendedName>
</protein>
<accession>A0A150KZN6</accession>
<reference evidence="1 2" key="1">
    <citation type="submission" date="2016-01" db="EMBL/GenBank/DDBJ databases">
        <title>Genome Sequences of Twelve Sporeforming Bacillus Species Isolated from Foods.</title>
        <authorList>
            <person name="Berendsen E.M."/>
            <person name="Wells-Bennik M.H."/>
            <person name="Krawcyk A.O."/>
            <person name="De Jong A."/>
            <person name="Holsappel S."/>
            <person name="Eijlander R.T."/>
            <person name="Kuipers O.P."/>
        </authorList>
    </citation>
    <scope>NUCLEOTIDE SEQUENCE [LARGE SCALE GENOMIC DNA]</scope>
    <source>
        <strain evidence="1 2">B4102</strain>
    </source>
</reference>
<organism evidence="1 2">
    <name type="scientific">Heyndrickxia sporothermodurans</name>
    <dbReference type="NCBI Taxonomy" id="46224"/>
    <lineage>
        <taxon>Bacteria</taxon>
        <taxon>Bacillati</taxon>
        <taxon>Bacillota</taxon>
        <taxon>Bacilli</taxon>
        <taxon>Bacillales</taxon>
        <taxon>Bacillaceae</taxon>
        <taxon>Heyndrickxia</taxon>
    </lineage>
</organism>
<dbReference type="STRING" id="46224.B4102_3224"/>
<evidence type="ECO:0008006" key="3">
    <source>
        <dbReference type="Google" id="ProtNLM"/>
    </source>
</evidence>
<dbReference type="EMBL" id="LQYN01000056">
    <property type="protein sequence ID" value="KYD05500.1"/>
    <property type="molecule type" value="Genomic_DNA"/>
</dbReference>
<sequence>MIKVENQQPCKVCGQKEFVQGKLGNGYSSLTEVDKILGKSSPLIFTFCKNCGEVSSIKVKNPHKF</sequence>
<comment type="caution">
    <text evidence="1">The sequence shown here is derived from an EMBL/GenBank/DDBJ whole genome shotgun (WGS) entry which is preliminary data.</text>
</comment>
<dbReference type="PATRIC" id="fig|46224.3.peg.3201"/>
<name>A0A150KZN6_9BACI</name>
<dbReference type="Proteomes" id="UP000075666">
    <property type="component" value="Unassembled WGS sequence"/>
</dbReference>
<evidence type="ECO:0000313" key="2">
    <source>
        <dbReference type="Proteomes" id="UP000075666"/>
    </source>
</evidence>
<dbReference type="AlphaFoldDB" id="A0A150KZN6"/>
<evidence type="ECO:0000313" key="1">
    <source>
        <dbReference type="EMBL" id="KYD05500.1"/>
    </source>
</evidence>
<keyword evidence="2" id="KW-1185">Reference proteome</keyword>